<feature type="transmembrane region" description="Helical" evidence="1">
    <location>
        <begin position="100"/>
        <end position="124"/>
    </location>
</feature>
<dbReference type="GO" id="GO:0015661">
    <property type="term" value="F:L-lysine efflux transmembrane transporter activity"/>
    <property type="evidence" value="ECO:0007669"/>
    <property type="project" value="InterPro"/>
</dbReference>
<keyword evidence="1" id="KW-0812">Transmembrane</keyword>
<keyword evidence="1" id="KW-0472">Membrane</keyword>
<evidence type="ECO:0000313" key="3">
    <source>
        <dbReference type="Proteomes" id="UP000199584"/>
    </source>
</evidence>
<dbReference type="EMBL" id="FOYM01000004">
    <property type="protein sequence ID" value="SFQ99241.1"/>
    <property type="molecule type" value="Genomic_DNA"/>
</dbReference>
<keyword evidence="1" id="KW-1133">Transmembrane helix</keyword>
<sequence>MTVLVIGAILAGVMLGYWLLPPDITTHLDTVTTVALCLMLVGVGMDLGSQRQTWLRLRALGWKVLLVPALVALGSLAGAVAGGGLLGLPVNESSAIGAGFGWYSLSGVLIAKIYSVETGALAFLTNISRELLAFVLIPALAVRLGHLVAVSPGGATTMDTTLPLIARSTDADTTVIAVVNGTTLSALVPFLVPLLIHL</sequence>
<dbReference type="PANTHER" id="PTHR35804">
    <property type="entry name" value="LYSINE EXPORTER LYSO"/>
    <property type="match status" value="1"/>
</dbReference>
<dbReference type="PANTHER" id="PTHR35804:SF1">
    <property type="entry name" value="LYSINE EXPORTER LYSO"/>
    <property type="match status" value="1"/>
</dbReference>
<name>A0A1I6D1I8_9FIRM</name>
<feature type="transmembrane region" description="Helical" evidence="1">
    <location>
        <begin position="175"/>
        <end position="196"/>
    </location>
</feature>
<accession>A0A1I6D1I8</accession>
<dbReference type="RefSeq" id="WP_092482064.1">
    <property type="nucleotide sequence ID" value="NZ_FOYM01000004.1"/>
</dbReference>
<dbReference type="Proteomes" id="UP000199584">
    <property type="component" value="Unassembled WGS sequence"/>
</dbReference>
<feature type="transmembrane region" description="Helical" evidence="1">
    <location>
        <begin position="26"/>
        <end position="48"/>
    </location>
</feature>
<evidence type="ECO:0000256" key="1">
    <source>
        <dbReference type="SAM" id="Phobius"/>
    </source>
</evidence>
<dbReference type="STRING" id="39060.SAMN05660706_10455"/>
<dbReference type="AlphaFoldDB" id="A0A1I6D1I8"/>
<dbReference type="Pfam" id="PF03956">
    <property type="entry name" value="Lys_export"/>
    <property type="match status" value="1"/>
</dbReference>
<dbReference type="InterPro" id="IPR005642">
    <property type="entry name" value="LysO"/>
</dbReference>
<protein>
    <recommendedName>
        <fullName evidence="4">Lysine exporter LysO family protein</fullName>
    </recommendedName>
</protein>
<feature type="transmembrane region" description="Helical" evidence="1">
    <location>
        <begin position="60"/>
        <end position="88"/>
    </location>
</feature>
<evidence type="ECO:0000313" key="2">
    <source>
        <dbReference type="EMBL" id="SFQ99241.1"/>
    </source>
</evidence>
<keyword evidence="3" id="KW-1185">Reference proteome</keyword>
<feature type="transmembrane region" description="Helical" evidence="1">
    <location>
        <begin position="131"/>
        <end position="155"/>
    </location>
</feature>
<proteinExistence type="predicted"/>
<evidence type="ECO:0008006" key="4">
    <source>
        <dbReference type="Google" id="ProtNLM"/>
    </source>
</evidence>
<dbReference type="GO" id="GO:0005886">
    <property type="term" value="C:plasma membrane"/>
    <property type="evidence" value="ECO:0007669"/>
    <property type="project" value="TreeGrafter"/>
</dbReference>
<reference evidence="3" key="1">
    <citation type="submission" date="2016-10" db="EMBL/GenBank/DDBJ databases">
        <authorList>
            <person name="Varghese N."/>
            <person name="Submissions S."/>
        </authorList>
    </citation>
    <scope>NUCLEOTIDE SEQUENCE [LARGE SCALE GENOMIC DNA]</scope>
    <source>
        <strain evidence="3">DSM 3669</strain>
    </source>
</reference>
<dbReference type="OrthoDB" id="371078at2"/>
<organism evidence="2 3">
    <name type="scientific">Desulfoscipio geothermicus DSM 3669</name>
    <dbReference type="NCBI Taxonomy" id="1121426"/>
    <lineage>
        <taxon>Bacteria</taxon>
        <taxon>Bacillati</taxon>
        <taxon>Bacillota</taxon>
        <taxon>Clostridia</taxon>
        <taxon>Eubacteriales</taxon>
        <taxon>Desulfallaceae</taxon>
        <taxon>Desulfoscipio</taxon>
    </lineage>
</organism>
<gene>
    <name evidence="2" type="ORF">SAMN05660706_10455</name>
</gene>